<dbReference type="GO" id="GO:0003700">
    <property type="term" value="F:DNA-binding transcription factor activity"/>
    <property type="evidence" value="ECO:0007669"/>
    <property type="project" value="InterPro"/>
</dbReference>
<evidence type="ECO:0000256" key="3">
    <source>
        <dbReference type="ARBA" id="ARBA00023054"/>
    </source>
</evidence>
<dbReference type="PANTHER" id="PTHR46373:SF2">
    <property type="entry name" value="RWP-RK DOMAIN-CONTAINING PROTEIN"/>
    <property type="match status" value="1"/>
</dbReference>
<evidence type="ECO:0000256" key="2">
    <source>
        <dbReference type="ARBA" id="ARBA00023015"/>
    </source>
</evidence>
<keyword evidence="6" id="KW-0539">Nucleus</keyword>
<accession>A0A833QRJ4</accession>
<comment type="caution">
    <text evidence="8">The sequence shown here is derived from an EMBL/GenBank/DDBJ whole genome shotgun (WGS) entry which is preliminary data.</text>
</comment>
<keyword evidence="3" id="KW-0175">Coiled coil</keyword>
<dbReference type="EMBL" id="SWLB01000022">
    <property type="protein sequence ID" value="KAF3324233.1"/>
    <property type="molecule type" value="Genomic_DNA"/>
</dbReference>
<evidence type="ECO:0000256" key="1">
    <source>
        <dbReference type="ARBA" id="ARBA00004049"/>
    </source>
</evidence>
<dbReference type="PANTHER" id="PTHR46373">
    <property type="entry name" value="PROTEIN RKD4"/>
    <property type="match status" value="1"/>
</dbReference>
<dbReference type="InterPro" id="IPR044607">
    <property type="entry name" value="RKD-like"/>
</dbReference>
<evidence type="ECO:0000256" key="4">
    <source>
        <dbReference type="ARBA" id="ARBA00023125"/>
    </source>
</evidence>
<keyword evidence="9" id="KW-1185">Reference proteome</keyword>
<proteinExistence type="predicted"/>
<dbReference type="PROSITE" id="PS51519">
    <property type="entry name" value="RWP_RK"/>
    <property type="match status" value="1"/>
</dbReference>
<dbReference type="Proteomes" id="UP000623129">
    <property type="component" value="Unassembled WGS sequence"/>
</dbReference>
<sequence>MLLDGFNWDDTIMEASMPSEEDMKIVQQTTKEESAMTNKRAREERVLTFEEVSQYFYMPIIQAARELNIGLTLLKKKCRELGIARWPHRKMKSMQTLIKNVQEMGYILKEGSVGDLEQEQKLMEMRPSIQMQEETKRIRQACFKANYKKRKLVAGKERNW</sequence>
<dbReference type="AlphaFoldDB" id="A0A833QRJ4"/>
<protein>
    <submittedName>
        <fullName evidence="8">Protein RKD1</fullName>
    </submittedName>
</protein>
<dbReference type="Pfam" id="PF02042">
    <property type="entry name" value="RWP-RK"/>
    <property type="match status" value="1"/>
</dbReference>
<keyword evidence="2" id="KW-0805">Transcription regulation</keyword>
<comment type="function">
    <text evidence="1">Putative transcription factor.</text>
</comment>
<dbReference type="OrthoDB" id="6270329at2759"/>
<keyword evidence="5" id="KW-0804">Transcription</keyword>
<evidence type="ECO:0000259" key="7">
    <source>
        <dbReference type="PROSITE" id="PS51519"/>
    </source>
</evidence>
<keyword evidence="4" id="KW-0238">DNA-binding</keyword>
<organism evidence="8 9">
    <name type="scientific">Carex littledalei</name>
    <dbReference type="NCBI Taxonomy" id="544730"/>
    <lineage>
        <taxon>Eukaryota</taxon>
        <taxon>Viridiplantae</taxon>
        <taxon>Streptophyta</taxon>
        <taxon>Embryophyta</taxon>
        <taxon>Tracheophyta</taxon>
        <taxon>Spermatophyta</taxon>
        <taxon>Magnoliopsida</taxon>
        <taxon>Liliopsida</taxon>
        <taxon>Poales</taxon>
        <taxon>Cyperaceae</taxon>
        <taxon>Cyperoideae</taxon>
        <taxon>Cariceae</taxon>
        <taxon>Carex</taxon>
        <taxon>Carex subgen. Euthyceras</taxon>
    </lineage>
</organism>
<feature type="domain" description="RWP-RK" evidence="7">
    <location>
        <begin position="33"/>
        <end position="119"/>
    </location>
</feature>
<evidence type="ECO:0000313" key="8">
    <source>
        <dbReference type="EMBL" id="KAF3324233.1"/>
    </source>
</evidence>
<gene>
    <name evidence="8" type="ORF">FCM35_KLT11700</name>
</gene>
<name>A0A833QRJ4_9POAL</name>
<reference evidence="8" key="1">
    <citation type="submission" date="2020-01" db="EMBL/GenBank/DDBJ databases">
        <title>Genome sequence of Kobresia littledalei, the first chromosome-level genome in the family Cyperaceae.</title>
        <authorList>
            <person name="Qu G."/>
        </authorList>
    </citation>
    <scope>NUCLEOTIDE SEQUENCE</scope>
    <source>
        <strain evidence="8">C.B.Clarke</strain>
        <tissue evidence="8">Leaf</tissue>
    </source>
</reference>
<dbReference type="GO" id="GO:0003677">
    <property type="term" value="F:DNA binding"/>
    <property type="evidence" value="ECO:0007669"/>
    <property type="project" value="UniProtKB-KW"/>
</dbReference>
<evidence type="ECO:0000256" key="6">
    <source>
        <dbReference type="ARBA" id="ARBA00023242"/>
    </source>
</evidence>
<evidence type="ECO:0000256" key="5">
    <source>
        <dbReference type="ARBA" id="ARBA00023163"/>
    </source>
</evidence>
<evidence type="ECO:0000313" key="9">
    <source>
        <dbReference type="Proteomes" id="UP000623129"/>
    </source>
</evidence>
<dbReference type="InterPro" id="IPR003035">
    <property type="entry name" value="RWP-RK_dom"/>
</dbReference>